<dbReference type="Pfam" id="PF07992">
    <property type="entry name" value="Pyr_redox_2"/>
    <property type="match status" value="1"/>
</dbReference>
<dbReference type="InterPro" id="IPR036188">
    <property type="entry name" value="FAD/NAD-bd_sf"/>
</dbReference>
<keyword evidence="2" id="KW-0408">Iron</keyword>
<dbReference type="InterPro" id="IPR028261">
    <property type="entry name" value="DPD_II"/>
</dbReference>
<dbReference type="Pfam" id="PF14691">
    <property type="entry name" value="Fer4_20"/>
    <property type="match status" value="1"/>
</dbReference>
<keyword evidence="6" id="KW-1185">Reference proteome</keyword>
<dbReference type="InterPro" id="IPR023753">
    <property type="entry name" value="FAD/NAD-binding_dom"/>
</dbReference>
<dbReference type="SUPFAM" id="SSF51395">
    <property type="entry name" value="FMN-linked oxidoreductases"/>
    <property type="match status" value="1"/>
</dbReference>
<evidence type="ECO:0000256" key="1">
    <source>
        <dbReference type="ARBA" id="ARBA00022723"/>
    </source>
</evidence>
<dbReference type="Proteomes" id="UP000660021">
    <property type="component" value="Unassembled WGS sequence"/>
</dbReference>
<organism evidence="5 6">
    <name type="scientific">Pseudoflavonifractor hominis</name>
    <dbReference type="NCBI Taxonomy" id="2763059"/>
    <lineage>
        <taxon>Bacteria</taxon>
        <taxon>Bacillati</taxon>
        <taxon>Bacillota</taxon>
        <taxon>Clostridia</taxon>
        <taxon>Eubacteriales</taxon>
        <taxon>Oscillospiraceae</taxon>
        <taxon>Pseudoflavonifractor</taxon>
    </lineage>
</organism>
<evidence type="ECO:0000256" key="2">
    <source>
        <dbReference type="ARBA" id="ARBA00023004"/>
    </source>
</evidence>
<dbReference type="InterPro" id="IPR009051">
    <property type="entry name" value="Helical_ferredxn"/>
</dbReference>
<feature type="domain" description="4Fe-4S ferredoxin-type" evidence="4">
    <location>
        <begin position="902"/>
        <end position="932"/>
    </location>
</feature>
<dbReference type="SUPFAM" id="SSF54862">
    <property type="entry name" value="4Fe-4S ferredoxins"/>
    <property type="match status" value="1"/>
</dbReference>
<dbReference type="InterPro" id="IPR017896">
    <property type="entry name" value="4Fe4S_Fe-S-bd"/>
</dbReference>
<dbReference type="SUPFAM" id="SSF51971">
    <property type="entry name" value="Nucleotide-binding domain"/>
    <property type="match status" value="1"/>
</dbReference>
<dbReference type="Gene3D" id="1.10.1060.10">
    <property type="entry name" value="Alpha-helical ferredoxin"/>
    <property type="match status" value="1"/>
</dbReference>
<dbReference type="SUPFAM" id="SSF46548">
    <property type="entry name" value="alpha-helical ferredoxin"/>
    <property type="match status" value="1"/>
</dbReference>
<dbReference type="Gene3D" id="3.50.50.60">
    <property type="entry name" value="FAD/NAD(P)-binding domain"/>
    <property type="match status" value="1"/>
</dbReference>
<name>A0ABR7HV78_9FIRM</name>
<dbReference type="PROSITE" id="PS00198">
    <property type="entry name" value="4FE4S_FER_1"/>
    <property type="match status" value="1"/>
</dbReference>
<proteinExistence type="predicted"/>
<gene>
    <name evidence="5" type="primary">ygfK</name>
    <name evidence="5" type="ORF">H8S34_11370</name>
</gene>
<reference evidence="5 6" key="1">
    <citation type="submission" date="2020-08" db="EMBL/GenBank/DDBJ databases">
        <title>Genome public.</title>
        <authorList>
            <person name="Liu C."/>
            <person name="Sun Q."/>
        </authorList>
    </citation>
    <scope>NUCLEOTIDE SEQUENCE [LARGE SCALE GENOMIC DNA]</scope>
    <source>
        <strain evidence="5 6">New-38</strain>
    </source>
</reference>
<dbReference type="NCBIfam" id="TIGR03315">
    <property type="entry name" value="Se_ygfK"/>
    <property type="match status" value="1"/>
</dbReference>
<dbReference type="RefSeq" id="WP_186964033.1">
    <property type="nucleotide sequence ID" value="NZ_JACOPR010000007.1"/>
</dbReference>
<dbReference type="InterPro" id="IPR017701">
    <property type="entry name" value="Se_rdtase_YgfK"/>
</dbReference>
<evidence type="ECO:0000313" key="6">
    <source>
        <dbReference type="Proteomes" id="UP000660021"/>
    </source>
</evidence>
<dbReference type="EMBL" id="JACOPR010000007">
    <property type="protein sequence ID" value="MBC5731429.1"/>
    <property type="molecule type" value="Genomic_DNA"/>
</dbReference>
<dbReference type="InterPro" id="IPR017900">
    <property type="entry name" value="4Fe4S_Fe_S_CS"/>
</dbReference>
<evidence type="ECO:0000259" key="4">
    <source>
        <dbReference type="PROSITE" id="PS51379"/>
    </source>
</evidence>
<comment type="caution">
    <text evidence="5">The sequence shown here is derived from an EMBL/GenBank/DDBJ whole genome shotgun (WGS) entry which is preliminary data.</text>
</comment>
<keyword evidence="3" id="KW-0411">Iron-sulfur</keyword>
<keyword evidence="1" id="KW-0479">Metal-binding</keyword>
<accession>A0ABR7HV78</accession>
<sequence length="998" mass="109865">MSDIMRPMSFAHLMNWILTEHHDQGTIFGVSKIVEHKDGQARPIFQEKIESPFGPAAGPHTQLAQNLIAAYAGGSRFFEVKTVQIMDGDELSKCVAKPCITAEDECYNCEWSTELYVPQAFAEYVKAWFACKLLAKEYGLGDPDGFVFNMSVGYDLAGIQSEKIDKYLNEMRDASNTEVWKECMDWALNNLDRFQNVDEAYVKAITPRISESVTISTLHGCPPDEIERIANHLIQNKGFNTFIKCNPTLLGYEFARKTLDSLGFDYIQFDDHHFLEDLQFCDAVPMLRRLMALCAEKGLEFGVKLTNTFPVDVAASELPSEEMYMSGRSLYPLTLSLAGKLSHEFDGKLRISYSGGADYHNIKALVDCGIWPVTMATTMLKSGGYNRLAQIAAQFDDKENGAFQGVDVAKLDALLAQLFADCHYQKPMKPLPSRKLDKKVPLIDCFTAPCRNGCPIEQDIPAYLMLVNAGKYEEALEVITHRNALPFITGTICSHRCQDKCMRNAYEESVYIRTQKLKAAEGGFSALLPKLKAGAPVSGKKVAVIGGGPAGMSAAYFLGRAGVDVTIFERKDSLGGIVRHVIPAFRIPASAIDNDVKLMEAMGAKVVLNTEVKSAQELFDQGYTHVIFATGAWNKGSAGLEYGEEMNVIEFLEKAKKAPESLQLGENVVVIGGGNTAMDAARAAKRIPGVKKVSLVYRRTKRYMPADQEELELALEDGVEFRELLAPVGVKDGVLTCHEMELGAPDATGRRTPVDTGRVVEVPACTVITAVGEKVDTALYTANGLAVDNRGKAVVNAETLESSVKNVFVIGDGQKGPGTVVEAIAGATKAAKAIQAFDTEKYVEKNVNADYQAPLAKRGILCNDCKSCDEIRCLGCATVCETCTEVCPNRANVAVWVPGKRMRQIIHVDGMCNECGNCATFCPYDSRPYKDKFTLFWSEEDFNNSENEGFLRLEGDLTRVRLGGQVKEYHVEDASCGLYEDLRKLICAVYANYSYLLK</sequence>
<evidence type="ECO:0000313" key="5">
    <source>
        <dbReference type="EMBL" id="MBC5731429.1"/>
    </source>
</evidence>
<dbReference type="PROSITE" id="PS51379">
    <property type="entry name" value="4FE4S_FER_2"/>
    <property type="match status" value="1"/>
</dbReference>
<dbReference type="PANTHER" id="PTHR42783">
    <property type="entry name" value="GLUTAMATE SYNTHASE [NADPH] SMALL CHAIN"/>
    <property type="match status" value="1"/>
</dbReference>
<protein>
    <submittedName>
        <fullName evidence="5">Selenate reductase subunit YgfK</fullName>
    </submittedName>
</protein>
<dbReference type="Gene3D" id="3.40.50.720">
    <property type="entry name" value="NAD(P)-binding Rossmann-like Domain"/>
    <property type="match status" value="1"/>
</dbReference>
<evidence type="ECO:0000256" key="3">
    <source>
        <dbReference type="ARBA" id="ARBA00023014"/>
    </source>
</evidence>
<dbReference type="PANTHER" id="PTHR42783:SF3">
    <property type="entry name" value="GLUTAMATE SYNTHASE [NADPH] SMALL CHAIN-RELATED"/>
    <property type="match status" value="1"/>
</dbReference>
<dbReference type="PRINTS" id="PR00419">
    <property type="entry name" value="ADXRDTASE"/>
</dbReference>